<dbReference type="EMBL" id="BHWB01000032">
    <property type="protein sequence ID" value="GCB37658.1"/>
    <property type="molecule type" value="Genomic_DNA"/>
</dbReference>
<feature type="transmembrane region" description="Helical" evidence="1">
    <location>
        <begin position="59"/>
        <end position="81"/>
    </location>
</feature>
<evidence type="ECO:0000313" key="2">
    <source>
        <dbReference type="EMBL" id="GCB37658.1"/>
    </source>
</evidence>
<proteinExistence type="predicted"/>
<keyword evidence="1" id="KW-0472">Membrane</keyword>
<protein>
    <submittedName>
        <fullName evidence="2">Uncharacterized protein</fullName>
    </submittedName>
</protein>
<evidence type="ECO:0000313" key="3">
    <source>
        <dbReference type="Proteomes" id="UP000288079"/>
    </source>
</evidence>
<name>A0A401M1K9_9BACE</name>
<reference evidence="2 3" key="1">
    <citation type="submission" date="2018-10" db="EMBL/GenBank/DDBJ databases">
        <title>Draft Genome Sequence of Bacteroides sp. KCTC 15687.</title>
        <authorList>
            <person name="Yu S.Y."/>
            <person name="Kim J.S."/>
            <person name="Oh B.S."/>
            <person name="Park S.H."/>
            <person name="Kang S.W."/>
            <person name="Park J.E."/>
            <person name="Choi S.H."/>
            <person name="Han K.I."/>
            <person name="Lee K.C."/>
            <person name="Eom M.K."/>
            <person name="Suh M.K."/>
            <person name="Lee D.H."/>
            <person name="Yoon H."/>
            <person name="Kim B."/>
            <person name="Yang S.J."/>
            <person name="Lee J.S."/>
            <person name="Lee J.H."/>
        </authorList>
    </citation>
    <scope>NUCLEOTIDE SEQUENCE [LARGE SCALE GENOMIC DNA]</scope>
    <source>
        <strain evidence="2 3">KCTC 15687</strain>
    </source>
</reference>
<accession>A0A401M1K9</accession>
<keyword evidence="1" id="KW-0812">Transmembrane</keyword>
<evidence type="ECO:0000256" key="1">
    <source>
        <dbReference type="SAM" id="Phobius"/>
    </source>
</evidence>
<comment type="caution">
    <text evidence="2">The sequence shown here is derived from an EMBL/GenBank/DDBJ whole genome shotgun (WGS) entry which is preliminary data.</text>
</comment>
<keyword evidence="3" id="KW-1185">Reference proteome</keyword>
<organism evidence="2 3">
    <name type="scientific">Bacteroides faecalis</name>
    <dbReference type="NCBI Taxonomy" id="2447885"/>
    <lineage>
        <taxon>Bacteria</taxon>
        <taxon>Pseudomonadati</taxon>
        <taxon>Bacteroidota</taxon>
        <taxon>Bacteroidia</taxon>
        <taxon>Bacteroidales</taxon>
        <taxon>Bacteroidaceae</taxon>
        <taxon>Bacteroides</taxon>
    </lineage>
</organism>
<keyword evidence="1" id="KW-1133">Transmembrane helix</keyword>
<dbReference type="Proteomes" id="UP000288079">
    <property type="component" value="Unassembled WGS sequence"/>
</dbReference>
<dbReference type="AlphaFoldDB" id="A0A401M1K9"/>
<gene>
    <name evidence="2" type="ORF">KGMB02408_46030</name>
</gene>
<sequence>MYGTYMLQFLISDIEGNIKTSVFPKISLNEKFVQCFNCTVGYRCEVDIYGFYRPVFRKIIGLEGIVYSLCYWLGIIGIYGIV</sequence>